<dbReference type="KEGG" id="ftj:FTUN_5790"/>
<dbReference type="PANTHER" id="PTHR35586:SF1">
    <property type="entry name" value="SLL1691 PROTEIN"/>
    <property type="match status" value="1"/>
</dbReference>
<reference evidence="2" key="1">
    <citation type="submission" date="2020-05" db="EMBL/GenBank/DDBJ databases">
        <title>Frigoriglobus tundricola gen. nov., sp. nov., a psychrotolerant cellulolytic planctomycete of the family Gemmataceae with two divergent copies of 16S rRNA gene.</title>
        <authorList>
            <person name="Kulichevskaya I.S."/>
            <person name="Ivanova A.A."/>
            <person name="Naumoff D.G."/>
            <person name="Beletsky A.V."/>
            <person name="Rijpstra W.I.C."/>
            <person name="Sinninghe Damste J.S."/>
            <person name="Mardanov A.V."/>
            <person name="Ravin N.V."/>
            <person name="Dedysh S.N."/>
        </authorList>
    </citation>
    <scope>NUCLEOTIDE SEQUENCE [LARGE SCALE GENOMIC DNA]</scope>
    <source>
        <strain evidence="2">PL17</strain>
    </source>
</reference>
<accession>A0A6M5YW88</accession>
<dbReference type="AlphaFoldDB" id="A0A6M5YW88"/>
<sequence length="320" mass="37023">MDELASEFDTAWKEALEWFFEPFLAFFFPNVYGTIDWNRSYEFMDKELQQVVPEAATGRGTVDKLVKVWTAAGHETWVLVHIEVQSQHDPAFAERMYTYNHRLRDRYGRMPVSLAVLGDESRSWRPDTHREGQWGCEVRFTFPTVKLVDYTGRDAVLEADTNPFAAVTLAHLKAQETKSDPVTRYDWKMRLVKGLYDRGFDRVRVVRLFRLIDWVIKLPKVQRRLFSQEIEAFERERQMPLLSPTEQMWQEDGIAIGMARGIYAGIEVALDIRFGAEGLALVPQIRHITDPVVLEQLLRASKSVSDLGAFRAMLPPQPQA</sequence>
<gene>
    <name evidence="1" type="ORF">FTUN_5790</name>
</gene>
<evidence type="ECO:0008006" key="3">
    <source>
        <dbReference type="Google" id="ProtNLM"/>
    </source>
</evidence>
<dbReference type="RefSeq" id="WP_171473439.1">
    <property type="nucleotide sequence ID" value="NZ_CP053452.2"/>
</dbReference>
<dbReference type="Proteomes" id="UP000503447">
    <property type="component" value="Chromosome"/>
</dbReference>
<protein>
    <recommendedName>
        <fullName evidence="3">Transposase</fullName>
    </recommendedName>
</protein>
<keyword evidence="2" id="KW-1185">Reference proteome</keyword>
<dbReference type="EMBL" id="CP053452">
    <property type="protein sequence ID" value="QJW98209.1"/>
    <property type="molecule type" value="Genomic_DNA"/>
</dbReference>
<evidence type="ECO:0000313" key="1">
    <source>
        <dbReference type="EMBL" id="QJW98209.1"/>
    </source>
</evidence>
<proteinExistence type="predicted"/>
<name>A0A6M5YW88_9BACT</name>
<organism evidence="1 2">
    <name type="scientific">Frigoriglobus tundricola</name>
    <dbReference type="NCBI Taxonomy" id="2774151"/>
    <lineage>
        <taxon>Bacteria</taxon>
        <taxon>Pseudomonadati</taxon>
        <taxon>Planctomycetota</taxon>
        <taxon>Planctomycetia</taxon>
        <taxon>Gemmatales</taxon>
        <taxon>Gemmataceae</taxon>
        <taxon>Frigoriglobus</taxon>
    </lineage>
</organism>
<dbReference type="PANTHER" id="PTHR35586">
    <property type="entry name" value="SLL1691 PROTEIN"/>
    <property type="match status" value="1"/>
</dbReference>
<evidence type="ECO:0000313" key="2">
    <source>
        <dbReference type="Proteomes" id="UP000503447"/>
    </source>
</evidence>